<dbReference type="Proteomes" id="UP000321307">
    <property type="component" value="Unassembled WGS sequence"/>
</dbReference>
<accession>A0A9X9BZ04</accession>
<evidence type="ECO:0000313" key="2">
    <source>
        <dbReference type="EMBL" id="TXE25906.1"/>
    </source>
</evidence>
<feature type="transmembrane region" description="Helical" evidence="1">
    <location>
        <begin position="31"/>
        <end position="52"/>
    </location>
</feature>
<keyword evidence="1" id="KW-1133">Transmembrane helix</keyword>
<keyword evidence="1" id="KW-0812">Transmembrane</keyword>
<sequence>MNIVWGWVIFCCLIGFFQGVIVVLRTDDLTAMQQIADAVMGIAWAVIPYCLARSIQGQQKEKASPEGK</sequence>
<comment type="caution">
    <text evidence="2">The sequence shown here is derived from an EMBL/GenBank/DDBJ whole genome shotgun (WGS) entry which is preliminary data.</text>
</comment>
<feature type="transmembrane region" description="Helical" evidence="1">
    <location>
        <begin position="7"/>
        <end position="25"/>
    </location>
</feature>
<evidence type="ECO:0000313" key="3">
    <source>
        <dbReference type="Proteomes" id="UP000321307"/>
    </source>
</evidence>
<name>A0A9X9BZ04_9GAMM</name>
<protein>
    <submittedName>
        <fullName evidence="2">Uncharacterized protein</fullName>
    </submittedName>
</protein>
<evidence type="ECO:0000256" key="1">
    <source>
        <dbReference type="SAM" id="Phobius"/>
    </source>
</evidence>
<dbReference type="AlphaFoldDB" id="A0A9X9BZ04"/>
<keyword evidence="1" id="KW-0472">Membrane</keyword>
<proteinExistence type="predicted"/>
<reference evidence="2 3" key="1">
    <citation type="submission" date="2019-07" db="EMBL/GenBank/DDBJ databases">
        <title>Serratia strains were isolated from fresh produce.</title>
        <authorList>
            <person name="Cho G.-S."/>
            <person name="Stein M."/>
            <person name="Lee W."/>
            <person name="Suh S.H."/>
            <person name="Franz C.M.A.P."/>
        </authorList>
    </citation>
    <scope>NUCLEOTIDE SEQUENCE [LARGE SCALE GENOMIC DNA]</scope>
    <source>
        <strain evidence="2 3">S17</strain>
    </source>
</reference>
<gene>
    <name evidence="2" type="ORF">FOT63_21960</name>
</gene>
<dbReference type="EMBL" id="VOUP01000016">
    <property type="protein sequence ID" value="TXE25906.1"/>
    <property type="molecule type" value="Genomic_DNA"/>
</dbReference>
<organism evidence="2 3">
    <name type="scientific">Serratia ureilytica</name>
    <dbReference type="NCBI Taxonomy" id="300181"/>
    <lineage>
        <taxon>Bacteria</taxon>
        <taxon>Pseudomonadati</taxon>
        <taxon>Pseudomonadota</taxon>
        <taxon>Gammaproteobacteria</taxon>
        <taxon>Enterobacterales</taxon>
        <taxon>Yersiniaceae</taxon>
        <taxon>Serratia</taxon>
    </lineage>
</organism>